<evidence type="ECO:0000259" key="2">
    <source>
        <dbReference type="Pfam" id="PF22807"/>
    </source>
</evidence>
<dbReference type="Gene3D" id="2.120.10.30">
    <property type="entry name" value="TolB, C-terminal domain"/>
    <property type="match status" value="1"/>
</dbReference>
<keyword evidence="1" id="KW-0732">Signal</keyword>
<dbReference type="InterPro" id="IPR054539">
    <property type="entry name" value="Beta-prop_PDH"/>
</dbReference>
<evidence type="ECO:0000313" key="3">
    <source>
        <dbReference type="EMBL" id="MBZ9566178.1"/>
    </source>
</evidence>
<dbReference type="PANTHER" id="PTHR33546:SF1">
    <property type="entry name" value="LARGE, MULTIFUNCTIONAL SECRETED PROTEIN"/>
    <property type="match status" value="1"/>
</dbReference>
<proteinExistence type="predicted"/>
<dbReference type="InterPro" id="IPR011042">
    <property type="entry name" value="6-blade_b-propeller_TolB-like"/>
</dbReference>
<feature type="domain" description="Pyrroloquinoline quinone-dependent pyranose dehydrogenase beta-propeller" evidence="2">
    <location>
        <begin position="279"/>
        <end position="387"/>
    </location>
</feature>
<dbReference type="EMBL" id="JAGXFD010000001">
    <property type="protein sequence ID" value="MBZ9566178.1"/>
    <property type="molecule type" value="Genomic_DNA"/>
</dbReference>
<comment type="caution">
    <text evidence="3">The sequence shown here is derived from an EMBL/GenBank/DDBJ whole genome shotgun (WGS) entry which is preliminary data.</text>
</comment>
<organism evidence="3 4">
    <name type="scientific">Modicisalibacter tunisiensis</name>
    <dbReference type="NCBI Taxonomy" id="390637"/>
    <lineage>
        <taxon>Bacteria</taxon>
        <taxon>Pseudomonadati</taxon>
        <taxon>Pseudomonadota</taxon>
        <taxon>Gammaproteobacteria</taxon>
        <taxon>Oceanospirillales</taxon>
        <taxon>Halomonadaceae</taxon>
        <taxon>Modicisalibacter</taxon>
    </lineage>
</organism>
<dbReference type="SUPFAM" id="SSF50952">
    <property type="entry name" value="Soluble quinoprotein glucose dehydrogenase"/>
    <property type="match status" value="1"/>
</dbReference>
<dbReference type="InterPro" id="IPR011041">
    <property type="entry name" value="Quinoprot_gluc/sorb_DH_b-prop"/>
</dbReference>
<sequence>MAARLPARIRRGALFAALLMAPLVTTLAEAQPAARETLAVTGTPRRLEAPAGVHIDKRVALDYPRLISLGQDGEMFIGSKAGIVYRLRPPYDRAQELVRLDDYPHSAVRRGDALYVATTDALLRADYHTGAALTAADFREVAAIPGGGGHNSRSLSLGPDGRLYVSLGIQGNCSNQYLGSGYGPDRRRGGVMVLDESGAEPVWRPYVSGLRNPVGLAWRDDATLYASNNGPDHWGFERPREVLVRAEPGRFFGMPWFQWIDNKVTRDDCIGVAPPKPASEVTPPVATFPARSAPMGLAFLPDGHPLGVDLIVALHGSWATAPTGGAGGDPATRREPALMGVRLDKTGRHGEAVPLVTGFQDAAGRRWARPVGVAVGPDGAVYFTSDSGETGLYRLTVDTSGEN</sequence>
<name>A0ABS7WU98_9GAMM</name>
<evidence type="ECO:0000313" key="4">
    <source>
        <dbReference type="Proteomes" id="UP001319883"/>
    </source>
</evidence>
<reference evidence="3 4" key="1">
    <citation type="submission" date="2021-05" db="EMBL/GenBank/DDBJ databases">
        <title>Petroleum and Energy Research Collection (APPE): ex situ preservation of microbial diversity associated with the oil industry and exploitation of its biotechnological potential.</title>
        <authorList>
            <person name="Paixao C.T.M."/>
            <person name="Gomes M.B."/>
            <person name="Oliveira V.M."/>
        </authorList>
    </citation>
    <scope>NUCLEOTIDE SEQUENCE [LARGE SCALE GENOMIC DNA]</scope>
    <source>
        <strain evidence="3 4">LIT2</strain>
    </source>
</reference>
<dbReference type="Proteomes" id="UP001319883">
    <property type="component" value="Unassembled WGS sequence"/>
</dbReference>
<gene>
    <name evidence="3" type="ORF">KGQ91_00500</name>
</gene>
<evidence type="ECO:0000256" key="1">
    <source>
        <dbReference type="SAM" id="SignalP"/>
    </source>
</evidence>
<accession>A0ABS7WU98</accession>
<dbReference type="RefSeq" id="WP_224416675.1">
    <property type="nucleotide sequence ID" value="NZ_JAGXFC010000001.1"/>
</dbReference>
<dbReference type="Pfam" id="PF22807">
    <property type="entry name" value="TrAA12"/>
    <property type="match status" value="1"/>
</dbReference>
<feature type="signal peptide" evidence="1">
    <location>
        <begin position="1"/>
        <end position="30"/>
    </location>
</feature>
<protein>
    <submittedName>
        <fullName evidence="3">PQQ-dependent sugar dehydrogenase</fullName>
    </submittedName>
</protein>
<dbReference type="PANTHER" id="PTHR33546">
    <property type="entry name" value="LARGE, MULTIFUNCTIONAL SECRETED PROTEIN-RELATED"/>
    <property type="match status" value="1"/>
</dbReference>
<keyword evidence="4" id="KW-1185">Reference proteome</keyword>
<feature type="chain" id="PRO_5045914961" evidence="1">
    <location>
        <begin position="31"/>
        <end position="403"/>
    </location>
</feature>